<dbReference type="Pfam" id="PF05992">
    <property type="entry name" value="SbmA_BacA"/>
    <property type="match status" value="1"/>
</dbReference>
<gene>
    <name evidence="6" type="ORF">EC844_11414</name>
</gene>
<feature type="transmembrane region" description="Helical" evidence="5">
    <location>
        <begin position="337"/>
        <end position="356"/>
    </location>
</feature>
<keyword evidence="7" id="KW-1185">Reference proteome</keyword>
<dbReference type="PANTHER" id="PTHR11384:SF59">
    <property type="entry name" value="LYSOSOMAL COBALAMIN TRANSPORTER ABCD4"/>
    <property type="match status" value="1"/>
</dbReference>
<dbReference type="PANTHER" id="PTHR11384">
    <property type="entry name" value="ATP-BINDING CASSETTE, SUB-FAMILY D MEMBER"/>
    <property type="match status" value="1"/>
</dbReference>
<reference evidence="6 7" key="1">
    <citation type="submission" date="2019-03" db="EMBL/GenBank/DDBJ databases">
        <title>Genomic analyses of the natural microbiome of Caenorhabditis elegans.</title>
        <authorList>
            <person name="Samuel B."/>
        </authorList>
    </citation>
    <scope>NUCLEOTIDE SEQUENCE [LARGE SCALE GENOMIC DNA]</scope>
    <source>
        <strain evidence="6 7">JUb89</strain>
    </source>
</reference>
<organism evidence="6 7">
    <name type="scientific">Acinetobacter calcoaceticus</name>
    <dbReference type="NCBI Taxonomy" id="471"/>
    <lineage>
        <taxon>Bacteria</taxon>
        <taxon>Pseudomonadati</taxon>
        <taxon>Pseudomonadota</taxon>
        <taxon>Gammaproteobacteria</taxon>
        <taxon>Moraxellales</taxon>
        <taxon>Moraxellaceae</taxon>
        <taxon>Acinetobacter</taxon>
        <taxon>Acinetobacter calcoaceticus/baumannii complex</taxon>
    </lineage>
</organism>
<dbReference type="OrthoDB" id="8233587at2"/>
<dbReference type="InterPro" id="IPR050835">
    <property type="entry name" value="ABC_transporter_sub-D"/>
</dbReference>
<evidence type="ECO:0000256" key="1">
    <source>
        <dbReference type="ARBA" id="ARBA00022448"/>
    </source>
</evidence>
<evidence type="ECO:0000256" key="2">
    <source>
        <dbReference type="ARBA" id="ARBA00022692"/>
    </source>
</evidence>
<keyword evidence="1" id="KW-0813">Transport</keyword>
<feature type="transmembrane region" description="Helical" evidence="5">
    <location>
        <begin position="248"/>
        <end position="269"/>
    </location>
</feature>
<sequence length="398" mass="46303">MFKSFFPNPKWFILSAILWFLINIALWYSGAKEWGTVFGFTAGYSEAELTVGVSRLWAPQFLWFYLWYWLSVTIFALFWKWKVNHPWQAWSVWGSAFIFFNVWFGVQMSVAINAWYEPFFDLIQKMMSNGAGGDVTLLYQGTMTFLYIAMISVTVAVLNLFFVSHYIFRWRTAMNNYYTEHWPILRQVEGASQRVQEDTMRFATSLETLGVSFVRAILTLIAFLPVLVKLSEHVPALPVIGEIKYSLVWAAIGWALFGTFLLMVVGIKLPGLEFNNQKVEAALRKELVYGEDHPERAEPATVTELFGNVRKNYFRLYFHYAYFNVVSIWYIQLDILFSLVVLFPAIAAGLITLGLLQQISHVFDKVRESFQYLVNSWKSIIEMLSIYKRLKAFESILK</sequence>
<dbReference type="Proteomes" id="UP000294963">
    <property type="component" value="Unassembled WGS sequence"/>
</dbReference>
<keyword evidence="2 5" id="KW-0812">Transmembrane</keyword>
<dbReference type="GO" id="GO:0005886">
    <property type="term" value="C:plasma membrane"/>
    <property type="evidence" value="ECO:0007669"/>
    <property type="project" value="TreeGrafter"/>
</dbReference>
<feature type="transmembrane region" description="Helical" evidence="5">
    <location>
        <begin position="91"/>
        <end position="116"/>
    </location>
</feature>
<evidence type="ECO:0000256" key="5">
    <source>
        <dbReference type="SAM" id="Phobius"/>
    </source>
</evidence>
<name>A0A4R1XNM2_ACICA</name>
<comment type="caution">
    <text evidence="6">The sequence shown here is derived from an EMBL/GenBank/DDBJ whole genome shotgun (WGS) entry which is preliminary data.</text>
</comment>
<protein>
    <submittedName>
        <fullName evidence="6">Peptide/bleomycin uptake transporter</fullName>
    </submittedName>
</protein>
<feature type="transmembrane region" description="Helical" evidence="5">
    <location>
        <begin position="209"/>
        <end position="228"/>
    </location>
</feature>
<dbReference type="GO" id="GO:0015833">
    <property type="term" value="P:peptide transport"/>
    <property type="evidence" value="ECO:0007669"/>
    <property type="project" value="InterPro"/>
</dbReference>
<dbReference type="EMBL" id="SLVJ01000014">
    <property type="protein sequence ID" value="TCM65777.1"/>
    <property type="molecule type" value="Genomic_DNA"/>
</dbReference>
<dbReference type="NCBIfam" id="NF008306">
    <property type="entry name" value="PRK11098.1"/>
    <property type="match status" value="1"/>
</dbReference>
<evidence type="ECO:0000256" key="4">
    <source>
        <dbReference type="ARBA" id="ARBA00023136"/>
    </source>
</evidence>
<accession>A0A4R1XNM2</accession>
<dbReference type="GO" id="GO:1904680">
    <property type="term" value="F:peptide transmembrane transporter activity"/>
    <property type="evidence" value="ECO:0007669"/>
    <property type="project" value="InterPro"/>
</dbReference>
<feature type="transmembrane region" description="Helical" evidence="5">
    <location>
        <begin position="313"/>
        <end position="331"/>
    </location>
</feature>
<feature type="transmembrane region" description="Helical" evidence="5">
    <location>
        <begin position="145"/>
        <end position="168"/>
    </location>
</feature>
<evidence type="ECO:0000313" key="6">
    <source>
        <dbReference type="EMBL" id="TCM65777.1"/>
    </source>
</evidence>
<feature type="transmembrane region" description="Helical" evidence="5">
    <location>
        <begin position="12"/>
        <end position="30"/>
    </location>
</feature>
<keyword evidence="3 5" id="KW-1133">Transmembrane helix</keyword>
<evidence type="ECO:0000256" key="3">
    <source>
        <dbReference type="ARBA" id="ARBA00022989"/>
    </source>
</evidence>
<dbReference type="InterPro" id="IPR009248">
    <property type="entry name" value="SbmA_BacA"/>
</dbReference>
<dbReference type="AlphaFoldDB" id="A0A4R1XNM2"/>
<evidence type="ECO:0000313" key="7">
    <source>
        <dbReference type="Proteomes" id="UP000294963"/>
    </source>
</evidence>
<proteinExistence type="predicted"/>
<keyword evidence="4 5" id="KW-0472">Membrane</keyword>
<feature type="transmembrane region" description="Helical" evidence="5">
    <location>
        <begin position="61"/>
        <end position="79"/>
    </location>
</feature>